<dbReference type="PROSITE" id="PS00801">
    <property type="entry name" value="TRANSKETOLASE_1"/>
    <property type="match status" value="1"/>
</dbReference>
<dbReference type="Proteomes" id="UP000265489">
    <property type="component" value="Unassembled WGS sequence"/>
</dbReference>
<evidence type="ECO:0000313" key="13">
    <source>
        <dbReference type="Proteomes" id="UP000265489"/>
    </source>
</evidence>
<comment type="similarity">
    <text evidence="2 10">Belongs to the transketolase family. DXPS subfamily.</text>
</comment>
<evidence type="ECO:0000256" key="3">
    <source>
        <dbReference type="ARBA" id="ARBA00011738"/>
    </source>
</evidence>
<dbReference type="PANTHER" id="PTHR43322">
    <property type="entry name" value="1-D-DEOXYXYLULOSE 5-PHOSPHATE SYNTHASE-RELATED"/>
    <property type="match status" value="1"/>
</dbReference>
<dbReference type="GO" id="GO:0005829">
    <property type="term" value="C:cytosol"/>
    <property type="evidence" value="ECO:0007669"/>
    <property type="project" value="TreeGrafter"/>
</dbReference>
<keyword evidence="4 10" id="KW-0808">Transferase</keyword>
<dbReference type="GO" id="GO:0008661">
    <property type="term" value="F:1-deoxy-D-xylulose-5-phosphate synthase activity"/>
    <property type="evidence" value="ECO:0007669"/>
    <property type="project" value="UniProtKB-UniRule"/>
</dbReference>
<evidence type="ECO:0000256" key="8">
    <source>
        <dbReference type="ARBA" id="ARBA00023052"/>
    </source>
</evidence>
<dbReference type="NCBIfam" id="NF003933">
    <property type="entry name" value="PRK05444.2-2"/>
    <property type="match status" value="1"/>
</dbReference>
<evidence type="ECO:0000256" key="2">
    <source>
        <dbReference type="ARBA" id="ARBA00011081"/>
    </source>
</evidence>
<keyword evidence="6 10" id="KW-0460">Magnesium</keyword>
<dbReference type="GO" id="GO:0030976">
    <property type="term" value="F:thiamine pyrophosphate binding"/>
    <property type="evidence" value="ECO:0007669"/>
    <property type="project" value="UniProtKB-UniRule"/>
</dbReference>
<dbReference type="Pfam" id="PF13292">
    <property type="entry name" value="DXP_synthase_N"/>
    <property type="match status" value="1"/>
</dbReference>
<dbReference type="InterPro" id="IPR009014">
    <property type="entry name" value="Transketo_C/PFOR_II"/>
</dbReference>
<name>A0A395WA16_9FIRM</name>
<comment type="caution">
    <text evidence="12">The sequence shown here is derived from an EMBL/GenBank/DDBJ whole genome shotgun (WGS) entry which is preliminary data.</text>
</comment>
<feature type="binding site" evidence="10">
    <location>
        <position position="76"/>
    </location>
    <ligand>
        <name>thiamine diphosphate</name>
        <dbReference type="ChEBI" id="CHEBI:58937"/>
    </ligand>
</feature>
<feature type="binding site" evidence="10">
    <location>
        <begin position="149"/>
        <end position="150"/>
    </location>
    <ligand>
        <name>thiamine diphosphate</name>
        <dbReference type="ChEBI" id="CHEBI:58937"/>
    </ligand>
</feature>
<keyword evidence="5 10" id="KW-0479">Metal-binding</keyword>
<feature type="binding site" evidence="10">
    <location>
        <position position="287"/>
    </location>
    <ligand>
        <name>thiamine diphosphate</name>
        <dbReference type="ChEBI" id="CHEBI:58937"/>
    </ligand>
</feature>
<dbReference type="EC" id="2.2.1.7" evidence="10"/>
<dbReference type="InterPro" id="IPR049557">
    <property type="entry name" value="Transketolase_CS"/>
</dbReference>
<dbReference type="UniPathway" id="UPA00064">
    <property type="reaction ID" value="UER00091"/>
</dbReference>
<keyword evidence="9 10" id="KW-0414">Isoprene biosynthesis</keyword>
<feature type="binding site" evidence="10">
    <location>
        <position position="177"/>
    </location>
    <ligand>
        <name>thiamine diphosphate</name>
        <dbReference type="ChEBI" id="CHEBI:58937"/>
    </ligand>
</feature>
<feature type="binding site" evidence="10">
    <location>
        <begin position="117"/>
        <end position="119"/>
    </location>
    <ligand>
        <name>thiamine diphosphate</name>
        <dbReference type="ChEBI" id="CHEBI:58937"/>
    </ligand>
</feature>
<dbReference type="GO" id="GO:0019288">
    <property type="term" value="P:isopentenyl diphosphate biosynthetic process, methylerythritol 4-phosphate pathway"/>
    <property type="evidence" value="ECO:0007669"/>
    <property type="project" value="TreeGrafter"/>
</dbReference>
<sequence>MRKISQVYDIESPRQIKDLTIDELTQLCSDIRAFLIDSISKTGGHLSSNLGIVEVTVAMHYVFDSPKDKMIFDVGHQCYTHKILTGRSTQFATLRKKGGLSGYQKRSESKYDCWEAGHSSTSLSAALGYAIARDLKQEDYNVIALIGDGSLTGGMALEALNDIGSKQKKMVIIFNDNNMSISKNYSGVEKRITDIRASHLYIDLKHDVKNNLKSNKLGSNVLSTLSHFRDKIKDGVIDAPLFKEFNLDYMGPVDGHDIQSLIKVFEAAKEHDGPIVVHVLTQKGKGYKYAQQDKVGKWHGVSPFDVATGKSLSLLPPNEISWSQVISNTVMDLAEKDKTIVAITPAMAQGSKLLEFQKHFPDRFFDCGIAEQHAVTMACAMALGGLKPFVSIYSSFLQRAYDQVNHDMARMNVGVVIGIDRCGLVGDDGETHQGVFDIAMLRSVPNLILSQPKDAKEAQNMIYTAFDSKKPFCIRYPRGNALYAKNKSYSLIPIGSWEKFVVGTPTQIVITYGPDVDHVINKARENKMGLLVVNARFFKPIDEVMMKDLLKMDLSITVYETDVKIGGLSSAILEYINTLDEKIHIIGIEDHYVCHGSIRSLRIQEGISTECLFEELEKHG</sequence>
<comment type="cofactor">
    <cofactor evidence="10">
        <name>Mg(2+)</name>
        <dbReference type="ChEBI" id="CHEBI:18420"/>
    </cofactor>
    <text evidence="10">Binds 1 Mg(2+) ion per subunit.</text>
</comment>
<evidence type="ECO:0000256" key="6">
    <source>
        <dbReference type="ARBA" id="ARBA00022842"/>
    </source>
</evidence>
<feature type="binding site" evidence="10">
    <location>
        <position position="371"/>
    </location>
    <ligand>
        <name>thiamine diphosphate</name>
        <dbReference type="ChEBI" id="CHEBI:58937"/>
    </ligand>
</feature>
<dbReference type="HAMAP" id="MF_00315">
    <property type="entry name" value="DXP_synth"/>
    <property type="match status" value="1"/>
</dbReference>
<dbReference type="InterPro" id="IPR020826">
    <property type="entry name" value="Transketolase_BS"/>
</dbReference>
<dbReference type="RefSeq" id="WP_118325190.1">
    <property type="nucleotide sequence ID" value="NZ_JAQEUN010000019.1"/>
</dbReference>
<comment type="cofactor">
    <cofactor evidence="10">
        <name>thiamine diphosphate</name>
        <dbReference type="ChEBI" id="CHEBI:58937"/>
    </cofactor>
    <text evidence="10">Binds 1 thiamine pyrophosphate per subunit.</text>
</comment>
<dbReference type="InterPro" id="IPR033248">
    <property type="entry name" value="Transketolase_C"/>
</dbReference>
<dbReference type="EMBL" id="QRYQ01000010">
    <property type="protein sequence ID" value="RGU91537.1"/>
    <property type="molecule type" value="Genomic_DNA"/>
</dbReference>
<comment type="subunit">
    <text evidence="3 10">Homodimer.</text>
</comment>
<gene>
    <name evidence="10 12" type="primary">dxs</name>
    <name evidence="12" type="ORF">DWW32_06625</name>
</gene>
<evidence type="ECO:0000256" key="5">
    <source>
        <dbReference type="ARBA" id="ARBA00022723"/>
    </source>
</evidence>
<proteinExistence type="inferred from homology"/>
<dbReference type="Pfam" id="PF02780">
    <property type="entry name" value="Transketolase_C"/>
    <property type="match status" value="1"/>
</dbReference>
<evidence type="ECO:0000256" key="4">
    <source>
        <dbReference type="ARBA" id="ARBA00022679"/>
    </source>
</evidence>
<dbReference type="Gene3D" id="3.40.50.970">
    <property type="match status" value="2"/>
</dbReference>
<feature type="domain" description="Transketolase-like pyrimidine-binding" evidence="11">
    <location>
        <begin position="320"/>
        <end position="484"/>
    </location>
</feature>
<comment type="pathway">
    <text evidence="1 10">Metabolic intermediate biosynthesis; 1-deoxy-D-xylulose 5-phosphate biosynthesis; 1-deoxy-D-xylulose 5-phosphate from D-glyceraldehyde 3-phosphate and pyruvate: step 1/1.</text>
</comment>
<dbReference type="SMART" id="SM00861">
    <property type="entry name" value="Transket_pyr"/>
    <property type="match status" value="1"/>
</dbReference>
<dbReference type="InterPro" id="IPR029061">
    <property type="entry name" value="THDP-binding"/>
</dbReference>
<reference evidence="12 13" key="1">
    <citation type="submission" date="2018-08" db="EMBL/GenBank/DDBJ databases">
        <title>A genome reference for cultivated species of the human gut microbiota.</title>
        <authorList>
            <person name="Zou Y."/>
            <person name="Xue W."/>
            <person name="Luo G."/>
        </authorList>
    </citation>
    <scope>NUCLEOTIDE SEQUENCE [LARGE SCALE GENOMIC DNA]</scope>
    <source>
        <strain evidence="12 13">AF15-20</strain>
    </source>
</reference>
<dbReference type="GO" id="GO:0009228">
    <property type="term" value="P:thiamine biosynthetic process"/>
    <property type="evidence" value="ECO:0007669"/>
    <property type="project" value="UniProtKB-UniRule"/>
</dbReference>
<evidence type="ECO:0000313" key="12">
    <source>
        <dbReference type="EMBL" id="RGU91537.1"/>
    </source>
</evidence>
<dbReference type="GeneID" id="66578780"/>
<dbReference type="SUPFAM" id="SSF52922">
    <property type="entry name" value="TK C-terminal domain-like"/>
    <property type="match status" value="1"/>
</dbReference>
<feature type="binding site" evidence="10">
    <location>
        <position position="148"/>
    </location>
    <ligand>
        <name>Mg(2+)</name>
        <dbReference type="ChEBI" id="CHEBI:18420"/>
    </ligand>
</feature>
<accession>A0A395WA16</accession>
<dbReference type="PANTHER" id="PTHR43322:SF5">
    <property type="entry name" value="1-DEOXY-D-XYLULOSE-5-PHOSPHATE SYNTHASE, CHLOROPLASTIC"/>
    <property type="match status" value="1"/>
</dbReference>
<evidence type="ECO:0000256" key="10">
    <source>
        <dbReference type="HAMAP-Rule" id="MF_00315"/>
    </source>
</evidence>
<protein>
    <recommendedName>
        <fullName evidence="10">1-deoxy-D-xylulose-5-phosphate synthase</fullName>
        <ecNumber evidence="10">2.2.1.7</ecNumber>
    </recommendedName>
    <alternativeName>
        <fullName evidence="10">1-deoxyxylulose-5-phosphate synthase</fullName>
        <shortName evidence="10">DXP synthase</shortName>
        <shortName evidence="10">DXPS</shortName>
    </alternativeName>
</protein>
<dbReference type="PROSITE" id="PS00802">
    <property type="entry name" value="TRANSKETOLASE_2"/>
    <property type="match status" value="1"/>
</dbReference>
<keyword evidence="7 10" id="KW-0784">Thiamine biosynthesis</keyword>
<evidence type="ECO:0000259" key="11">
    <source>
        <dbReference type="SMART" id="SM00861"/>
    </source>
</evidence>
<evidence type="ECO:0000256" key="7">
    <source>
        <dbReference type="ARBA" id="ARBA00022977"/>
    </source>
</evidence>
<comment type="catalytic activity">
    <reaction evidence="10">
        <text>D-glyceraldehyde 3-phosphate + pyruvate + H(+) = 1-deoxy-D-xylulose 5-phosphate + CO2</text>
        <dbReference type="Rhea" id="RHEA:12605"/>
        <dbReference type="ChEBI" id="CHEBI:15361"/>
        <dbReference type="ChEBI" id="CHEBI:15378"/>
        <dbReference type="ChEBI" id="CHEBI:16526"/>
        <dbReference type="ChEBI" id="CHEBI:57792"/>
        <dbReference type="ChEBI" id="CHEBI:59776"/>
        <dbReference type="EC" id="2.2.1.7"/>
    </reaction>
</comment>
<dbReference type="CDD" id="cd07033">
    <property type="entry name" value="TPP_PYR_DXS_TK_like"/>
    <property type="match status" value="1"/>
</dbReference>
<dbReference type="AlphaFoldDB" id="A0A395WA16"/>
<dbReference type="NCBIfam" id="TIGR00204">
    <property type="entry name" value="dxs"/>
    <property type="match status" value="1"/>
</dbReference>
<evidence type="ECO:0000256" key="9">
    <source>
        <dbReference type="ARBA" id="ARBA00023229"/>
    </source>
</evidence>
<dbReference type="Gene3D" id="3.40.50.920">
    <property type="match status" value="1"/>
</dbReference>
<keyword evidence="8 10" id="KW-0786">Thiamine pyrophosphate</keyword>
<comment type="function">
    <text evidence="10">Catalyzes the acyloin condensation reaction between C atoms 2 and 3 of pyruvate and glyceraldehyde 3-phosphate to yield 1-deoxy-D-xylulose-5-phosphate (DXP).</text>
</comment>
<feature type="binding site" evidence="10">
    <location>
        <position position="177"/>
    </location>
    <ligand>
        <name>Mg(2+)</name>
        <dbReference type="ChEBI" id="CHEBI:18420"/>
    </ligand>
</feature>
<dbReference type="SUPFAM" id="SSF52518">
    <property type="entry name" value="Thiamin diphosphate-binding fold (THDP-binding)"/>
    <property type="match status" value="2"/>
</dbReference>
<dbReference type="GO" id="GO:0000287">
    <property type="term" value="F:magnesium ion binding"/>
    <property type="evidence" value="ECO:0007669"/>
    <property type="project" value="UniProtKB-UniRule"/>
</dbReference>
<organism evidence="12 13">
    <name type="scientific">Holdemanella biformis</name>
    <dbReference type="NCBI Taxonomy" id="1735"/>
    <lineage>
        <taxon>Bacteria</taxon>
        <taxon>Bacillati</taxon>
        <taxon>Bacillota</taxon>
        <taxon>Erysipelotrichia</taxon>
        <taxon>Erysipelotrichales</taxon>
        <taxon>Erysipelotrichaceae</taxon>
        <taxon>Holdemanella</taxon>
    </lineage>
</organism>
<dbReference type="InterPro" id="IPR005477">
    <property type="entry name" value="Dxylulose-5-P_synthase"/>
</dbReference>
<dbReference type="Pfam" id="PF02779">
    <property type="entry name" value="Transket_pyr"/>
    <property type="match status" value="1"/>
</dbReference>
<dbReference type="InterPro" id="IPR005475">
    <property type="entry name" value="Transketolase-like_Pyr-bd"/>
</dbReference>
<dbReference type="CDD" id="cd02007">
    <property type="entry name" value="TPP_DXS"/>
    <property type="match status" value="1"/>
</dbReference>
<evidence type="ECO:0000256" key="1">
    <source>
        <dbReference type="ARBA" id="ARBA00004980"/>
    </source>
</evidence>
<dbReference type="GO" id="GO:0016114">
    <property type="term" value="P:terpenoid biosynthetic process"/>
    <property type="evidence" value="ECO:0007669"/>
    <property type="project" value="UniProtKB-UniRule"/>
</dbReference>